<dbReference type="AlphaFoldDB" id="A0A7I3ZKB0"/>
<sequence length="69" mass="8064">MNVDRIVTIAPKLLVYTAYATYKFSVTSGAFFLFYIQILTNTHIYIYIYDLLFCLRRDDVAGVILDHHL</sequence>
<dbReference type="EMBL" id="ABEU02000011">
    <property type="status" value="NOT_ANNOTATED_CDS"/>
    <property type="molecule type" value="Genomic_DNA"/>
</dbReference>
<name>A0A7I3ZKB0_PHYPA</name>
<reference evidence="1 2" key="2">
    <citation type="journal article" date="2018" name="Plant J.">
        <title>The Physcomitrella patens chromosome-scale assembly reveals moss genome structure and evolution.</title>
        <authorList>
            <person name="Lang D."/>
            <person name="Ullrich K.K."/>
            <person name="Murat F."/>
            <person name="Fuchs J."/>
            <person name="Jenkins J."/>
            <person name="Haas F.B."/>
            <person name="Piednoel M."/>
            <person name="Gundlach H."/>
            <person name="Van Bel M."/>
            <person name="Meyberg R."/>
            <person name="Vives C."/>
            <person name="Morata J."/>
            <person name="Symeonidi A."/>
            <person name="Hiss M."/>
            <person name="Muchero W."/>
            <person name="Kamisugi Y."/>
            <person name="Saleh O."/>
            <person name="Blanc G."/>
            <person name="Decker E.L."/>
            <person name="van Gessel N."/>
            <person name="Grimwood J."/>
            <person name="Hayes R.D."/>
            <person name="Graham S.W."/>
            <person name="Gunter L.E."/>
            <person name="McDaniel S.F."/>
            <person name="Hoernstein S.N.W."/>
            <person name="Larsson A."/>
            <person name="Li F.W."/>
            <person name="Perroud P.F."/>
            <person name="Phillips J."/>
            <person name="Ranjan P."/>
            <person name="Rokshar D.S."/>
            <person name="Rothfels C.J."/>
            <person name="Schneider L."/>
            <person name="Shu S."/>
            <person name="Stevenson D.W."/>
            <person name="Thummler F."/>
            <person name="Tillich M."/>
            <person name="Villarreal Aguilar J.C."/>
            <person name="Widiez T."/>
            <person name="Wong G.K."/>
            <person name="Wymore A."/>
            <person name="Zhang Y."/>
            <person name="Zimmer A.D."/>
            <person name="Quatrano R.S."/>
            <person name="Mayer K.F.X."/>
            <person name="Goodstein D."/>
            <person name="Casacuberta J.M."/>
            <person name="Vandepoele K."/>
            <person name="Reski R."/>
            <person name="Cuming A.C."/>
            <person name="Tuskan G.A."/>
            <person name="Maumus F."/>
            <person name="Salse J."/>
            <person name="Schmutz J."/>
            <person name="Rensing S.A."/>
        </authorList>
    </citation>
    <scope>NUCLEOTIDE SEQUENCE [LARGE SCALE GENOMIC DNA]</scope>
    <source>
        <strain evidence="1 2">cv. Gransden 2004</strain>
    </source>
</reference>
<dbReference type="InParanoid" id="A0A7I3ZKB0"/>
<evidence type="ECO:0000313" key="2">
    <source>
        <dbReference type="Proteomes" id="UP000006727"/>
    </source>
</evidence>
<dbReference type="Gramene" id="Pp3c11_24015V3.1">
    <property type="protein sequence ID" value="PAC:32958783.CDS.1"/>
    <property type="gene ID" value="Pp3c11_24015"/>
</dbReference>
<reference evidence="1 2" key="1">
    <citation type="journal article" date="2008" name="Science">
        <title>The Physcomitrella genome reveals evolutionary insights into the conquest of land by plants.</title>
        <authorList>
            <person name="Rensing S."/>
            <person name="Lang D."/>
            <person name="Zimmer A."/>
            <person name="Terry A."/>
            <person name="Salamov A."/>
            <person name="Shapiro H."/>
            <person name="Nishiyama T."/>
            <person name="Perroud P.-F."/>
            <person name="Lindquist E."/>
            <person name="Kamisugi Y."/>
            <person name="Tanahashi T."/>
            <person name="Sakakibara K."/>
            <person name="Fujita T."/>
            <person name="Oishi K."/>
            <person name="Shin-I T."/>
            <person name="Kuroki Y."/>
            <person name="Toyoda A."/>
            <person name="Suzuki Y."/>
            <person name="Hashimoto A."/>
            <person name="Yamaguchi K."/>
            <person name="Sugano A."/>
            <person name="Kohara Y."/>
            <person name="Fujiyama A."/>
            <person name="Anterola A."/>
            <person name="Aoki S."/>
            <person name="Ashton N."/>
            <person name="Barbazuk W.B."/>
            <person name="Barker E."/>
            <person name="Bennetzen J."/>
            <person name="Bezanilla M."/>
            <person name="Blankenship R."/>
            <person name="Cho S.H."/>
            <person name="Dutcher S."/>
            <person name="Estelle M."/>
            <person name="Fawcett J.A."/>
            <person name="Gundlach H."/>
            <person name="Hanada K."/>
            <person name="Heyl A."/>
            <person name="Hicks K.A."/>
            <person name="Hugh J."/>
            <person name="Lohr M."/>
            <person name="Mayer K."/>
            <person name="Melkozernov A."/>
            <person name="Murata T."/>
            <person name="Nelson D."/>
            <person name="Pils B."/>
            <person name="Prigge M."/>
            <person name="Reiss B."/>
            <person name="Renner T."/>
            <person name="Rombauts S."/>
            <person name="Rushton P."/>
            <person name="Sanderfoot A."/>
            <person name="Schween G."/>
            <person name="Shiu S.-H."/>
            <person name="Stueber K."/>
            <person name="Theodoulou F.L."/>
            <person name="Tu H."/>
            <person name="Van de Peer Y."/>
            <person name="Verrier P.J."/>
            <person name="Waters E."/>
            <person name="Wood A."/>
            <person name="Yang L."/>
            <person name="Cove D."/>
            <person name="Cuming A."/>
            <person name="Hasebe M."/>
            <person name="Lucas S."/>
            <person name="Mishler D.B."/>
            <person name="Reski R."/>
            <person name="Grigoriev I."/>
            <person name="Quatrano R.S."/>
            <person name="Boore J.L."/>
        </authorList>
    </citation>
    <scope>NUCLEOTIDE SEQUENCE [LARGE SCALE GENOMIC DNA]</scope>
    <source>
        <strain evidence="1 2">cv. Gransden 2004</strain>
    </source>
</reference>
<reference evidence="1" key="3">
    <citation type="submission" date="2020-12" db="UniProtKB">
        <authorList>
            <consortium name="EnsemblPlants"/>
        </authorList>
    </citation>
    <scope>IDENTIFICATION</scope>
</reference>
<accession>A0A7I3ZKB0</accession>
<organism evidence="1 2">
    <name type="scientific">Physcomitrium patens</name>
    <name type="common">Spreading-leaved earth moss</name>
    <name type="synonym">Physcomitrella patens</name>
    <dbReference type="NCBI Taxonomy" id="3218"/>
    <lineage>
        <taxon>Eukaryota</taxon>
        <taxon>Viridiplantae</taxon>
        <taxon>Streptophyta</taxon>
        <taxon>Embryophyta</taxon>
        <taxon>Bryophyta</taxon>
        <taxon>Bryophytina</taxon>
        <taxon>Bryopsida</taxon>
        <taxon>Funariidae</taxon>
        <taxon>Funariales</taxon>
        <taxon>Funariaceae</taxon>
        <taxon>Physcomitrium</taxon>
    </lineage>
</organism>
<protein>
    <submittedName>
        <fullName evidence="1">Uncharacterized protein</fullName>
    </submittedName>
</protein>
<evidence type="ECO:0000313" key="1">
    <source>
        <dbReference type="EnsemblPlants" id="PAC:32958783.CDS.1"/>
    </source>
</evidence>
<proteinExistence type="predicted"/>
<dbReference type="Proteomes" id="UP000006727">
    <property type="component" value="Chromosome 11"/>
</dbReference>
<keyword evidence="2" id="KW-1185">Reference proteome</keyword>
<dbReference type="EnsemblPlants" id="Pp3c11_24015V3.1">
    <property type="protein sequence ID" value="PAC:32958783.CDS.1"/>
    <property type="gene ID" value="Pp3c11_24015"/>
</dbReference>